<dbReference type="STRING" id="1470434.AZF00_06300"/>
<organism evidence="9 10">
    <name type="scientific">Zhongshania aliphaticivorans</name>
    <dbReference type="NCBI Taxonomy" id="1470434"/>
    <lineage>
        <taxon>Bacteria</taxon>
        <taxon>Pseudomonadati</taxon>
        <taxon>Pseudomonadota</taxon>
        <taxon>Gammaproteobacteria</taxon>
        <taxon>Cellvibrionales</taxon>
        <taxon>Spongiibacteraceae</taxon>
        <taxon>Zhongshania</taxon>
    </lineage>
</organism>
<evidence type="ECO:0000256" key="3">
    <source>
        <dbReference type="ARBA" id="ARBA00007275"/>
    </source>
</evidence>
<reference evidence="9 10" key="1">
    <citation type="submission" date="2015-12" db="EMBL/GenBank/DDBJ databases">
        <authorList>
            <person name="Shamseldin A."/>
            <person name="Moawad H."/>
            <person name="Abd El-Rahim W.M."/>
            <person name="Sadowsky M.J."/>
        </authorList>
    </citation>
    <scope>NUCLEOTIDE SEQUENCE [LARGE SCALE GENOMIC DNA]</scope>
    <source>
        <strain evidence="9 10">SM2</strain>
    </source>
</reference>
<sequence length="198" mass="21858">MSKVLGPWQQLSCHQVYENPWLRLEHHEVKTPANTDGIYGKICFKNIAVGIVAIDDEGYTYLVKQYRYPLAQDSWEIPEGGCPLASNPLDAARRELLEETGLSAGQWFALQNLHTSNSVTDECAEVFIATGLSQGEQYLEETEDIQVARLPLTEAVAMALDGRITDAISVAALLKTHILLSQFNGVTKDFFASMPAVS</sequence>
<dbReference type="CDD" id="cd24161">
    <property type="entry name" value="NUDIX_ADPRase_Ndx2"/>
    <property type="match status" value="1"/>
</dbReference>
<comment type="cofactor">
    <cofactor evidence="2">
        <name>Mg(2+)</name>
        <dbReference type="ChEBI" id="CHEBI:18420"/>
    </cofactor>
</comment>
<evidence type="ECO:0000313" key="10">
    <source>
        <dbReference type="Proteomes" id="UP000074119"/>
    </source>
</evidence>
<gene>
    <name evidence="9" type="ORF">AZF00_06300</name>
</gene>
<dbReference type="GO" id="GO:0006753">
    <property type="term" value="P:nucleoside phosphate metabolic process"/>
    <property type="evidence" value="ECO:0007669"/>
    <property type="project" value="TreeGrafter"/>
</dbReference>
<dbReference type="Proteomes" id="UP000074119">
    <property type="component" value="Chromosome"/>
</dbReference>
<protein>
    <recommendedName>
        <fullName evidence="4">GDP-mannose pyrophosphatase</fullName>
    </recommendedName>
    <alternativeName>
        <fullName evidence="6">GDP-mannose hydrolase</fullName>
    </alternativeName>
    <alternativeName>
        <fullName evidence="7">GDPMK</fullName>
    </alternativeName>
</protein>
<dbReference type="InterPro" id="IPR015797">
    <property type="entry name" value="NUDIX_hydrolase-like_dom_sf"/>
</dbReference>
<comment type="catalytic activity">
    <reaction evidence="1">
        <text>GDP-alpha-D-mannose + H2O = alpha-D-mannose 1-phosphate + GMP + 2 H(+)</text>
        <dbReference type="Rhea" id="RHEA:27978"/>
        <dbReference type="ChEBI" id="CHEBI:15377"/>
        <dbReference type="ChEBI" id="CHEBI:15378"/>
        <dbReference type="ChEBI" id="CHEBI:57527"/>
        <dbReference type="ChEBI" id="CHEBI:58115"/>
        <dbReference type="ChEBI" id="CHEBI:58409"/>
    </reaction>
</comment>
<dbReference type="Pfam" id="PF00293">
    <property type="entry name" value="NUDIX"/>
    <property type="match status" value="1"/>
</dbReference>
<dbReference type="Gene3D" id="3.90.79.10">
    <property type="entry name" value="Nucleoside Triphosphate Pyrophosphohydrolase"/>
    <property type="match status" value="1"/>
</dbReference>
<dbReference type="InterPro" id="IPR000086">
    <property type="entry name" value="NUDIX_hydrolase_dom"/>
</dbReference>
<feature type="domain" description="Nudix hydrolase" evidence="8">
    <location>
        <begin position="44"/>
        <end position="172"/>
    </location>
</feature>
<dbReference type="PANTHER" id="PTHR11839">
    <property type="entry name" value="UDP/ADP-SUGAR PYROPHOSPHATASE"/>
    <property type="match status" value="1"/>
</dbReference>
<dbReference type="AlphaFoldDB" id="A0A127M3W5"/>
<dbReference type="SUPFAM" id="SSF55811">
    <property type="entry name" value="Nudix"/>
    <property type="match status" value="1"/>
</dbReference>
<comment type="similarity">
    <text evidence="3">Belongs to the Nudix hydrolase family. NudK subfamily.</text>
</comment>
<name>A0A127M3W5_9GAMM</name>
<dbReference type="RefSeq" id="WP_062383420.1">
    <property type="nucleotide sequence ID" value="NZ_CP014544.1"/>
</dbReference>
<accession>A0A127M3W5</accession>
<evidence type="ECO:0000256" key="2">
    <source>
        <dbReference type="ARBA" id="ARBA00001946"/>
    </source>
</evidence>
<dbReference type="GO" id="GO:0016787">
    <property type="term" value="F:hydrolase activity"/>
    <property type="evidence" value="ECO:0007669"/>
    <property type="project" value="UniProtKB-KW"/>
</dbReference>
<evidence type="ECO:0000256" key="7">
    <source>
        <dbReference type="ARBA" id="ARBA00032272"/>
    </source>
</evidence>
<evidence type="ECO:0000256" key="5">
    <source>
        <dbReference type="ARBA" id="ARBA00022801"/>
    </source>
</evidence>
<evidence type="ECO:0000313" key="9">
    <source>
        <dbReference type="EMBL" id="AMO67938.1"/>
    </source>
</evidence>
<proteinExistence type="inferred from homology"/>
<dbReference type="EMBL" id="CP014544">
    <property type="protein sequence ID" value="AMO67938.1"/>
    <property type="molecule type" value="Genomic_DNA"/>
</dbReference>
<dbReference type="KEGG" id="zal:AZF00_06300"/>
<evidence type="ECO:0000256" key="4">
    <source>
        <dbReference type="ARBA" id="ARBA00016377"/>
    </source>
</evidence>
<keyword evidence="5" id="KW-0378">Hydrolase</keyword>
<dbReference type="GO" id="GO:0019693">
    <property type="term" value="P:ribose phosphate metabolic process"/>
    <property type="evidence" value="ECO:0007669"/>
    <property type="project" value="TreeGrafter"/>
</dbReference>
<evidence type="ECO:0000259" key="8">
    <source>
        <dbReference type="PROSITE" id="PS51462"/>
    </source>
</evidence>
<dbReference type="GO" id="GO:0005829">
    <property type="term" value="C:cytosol"/>
    <property type="evidence" value="ECO:0007669"/>
    <property type="project" value="TreeGrafter"/>
</dbReference>
<dbReference type="PROSITE" id="PS51462">
    <property type="entry name" value="NUDIX"/>
    <property type="match status" value="1"/>
</dbReference>
<evidence type="ECO:0000256" key="6">
    <source>
        <dbReference type="ARBA" id="ARBA00032162"/>
    </source>
</evidence>
<dbReference type="PANTHER" id="PTHR11839:SF18">
    <property type="entry name" value="NUDIX HYDROLASE DOMAIN-CONTAINING PROTEIN"/>
    <property type="match status" value="1"/>
</dbReference>
<evidence type="ECO:0000256" key="1">
    <source>
        <dbReference type="ARBA" id="ARBA00000847"/>
    </source>
</evidence>